<geneLocation type="plasmid" evidence="2 3">
    <name>megaplasmid</name>
</geneLocation>
<dbReference type="AlphaFoldDB" id="Q1LCY1"/>
<dbReference type="EMBL" id="CP000353">
    <property type="protein sequence ID" value="ABF11995.1"/>
    <property type="molecule type" value="Genomic_DNA"/>
</dbReference>
<reference evidence="3" key="1">
    <citation type="journal article" date="2010" name="PLoS ONE">
        <title>The complete genome sequence of Cupriavidus metallidurans strain CH34, a master survivalist in harsh and anthropogenic environments.</title>
        <authorList>
            <person name="Janssen P.J."/>
            <person name="Van Houdt R."/>
            <person name="Moors H."/>
            <person name="Monsieurs P."/>
            <person name="Morin N."/>
            <person name="Michaux A."/>
            <person name="Benotmane M.A."/>
            <person name="Leys N."/>
            <person name="Vallaeys T."/>
            <person name="Lapidus A."/>
            <person name="Monchy S."/>
            <person name="Medigue C."/>
            <person name="Taghavi S."/>
            <person name="McCorkle S."/>
            <person name="Dunn J."/>
            <person name="van der Lelie D."/>
            <person name="Mergeay M."/>
        </authorList>
    </citation>
    <scope>NUCLEOTIDE SEQUENCE [LARGE SCALE GENOMIC DNA]</scope>
    <source>
        <strain evidence="3">ATCC 43123 / DSM 2839 / NBRC 102507 / CH34</strain>
    </source>
</reference>
<evidence type="ECO:0000313" key="2">
    <source>
        <dbReference type="EMBL" id="ABF11995.1"/>
    </source>
</evidence>
<sequence>MRDDRDPRITLQPMSRSHPQPHLQDSLTAYYWSGDAIRSRRVSDVVLSGTVDIPEPPARLTADWAREISHHMNLEVGDVEVMPLARARVRWPDYSRCVRAVSDWASTLGLPEVLAASDVALMVCRGARYHHDGDQYGGAAFCNLFLSEDKGQDVHFPLLDLRIPLQRGSVLIFDTCQPHAVIPRGSSRFSAADFPANQDCTQLFLTWELPIENAHVARALKIAFDSDGSTARDLDEEQVRLHCERVGVCQETGAWQRYVAE</sequence>
<protein>
    <recommendedName>
        <fullName evidence="4">2OG-Fe(II) oxygenase</fullName>
    </recommendedName>
</protein>
<keyword evidence="3" id="KW-1185">Reference proteome</keyword>
<keyword evidence="2" id="KW-0614">Plasmid</keyword>
<dbReference type="eggNOG" id="ENOG502ZAFN">
    <property type="taxonomic scope" value="Bacteria"/>
</dbReference>
<accession>Q1LCY1</accession>
<feature type="region of interest" description="Disordered" evidence="1">
    <location>
        <begin position="1"/>
        <end position="22"/>
    </location>
</feature>
<dbReference type="KEGG" id="rme:Rmet_5136"/>
<evidence type="ECO:0008006" key="4">
    <source>
        <dbReference type="Google" id="ProtNLM"/>
    </source>
</evidence>
<dbReference type="Proteomes" id="UP000002429">
    <property type="component" value="Plasmid megaplasmid"/>
</dbReference>
<organism evidence="2 3">
    <name type="scientific">Cupriavidus metallidurans (strain ATCC 43123 / DSM 2839 / NBRC 102507 / CH34)</name>
    <name type="common">Ralstonia metallidurans</name>
    <dbReference type="NCBI Taxonomy" id="266264"/>
    <lineage>
        <taxon>Bacteria</taxon>
        <taxon>Pseudomonadati</taxon>
        <taxon>Pseudomonadota</taxon>
        <taxon>Betaproteobacteria</taxon>
        <taxon>Burkholderiales</taxon>
        <taxon>Burkholderiaceae</taxon>
        <taxon>Cupriavidus</taxon>
    </lineage>
</organism>
<name>Q1LCY1_CUPMC</name>
<evidence type="ECO:0000313" key="3">
    <source>
        <dbReference type="Proteomes" id="UP000002429"/>
    </source>
</evidence>
<gene>
    <name evidence="2" type="ordered locus">Rmet_5136</name>
</gene>
<feature type="compositionally biased region" description="Polar residues" evidence="1">
    <location>
        <begin position="12"/>
        <end position="22"/>
    </location>
</feature>
<dbReference type="HOGENOM" id="CLU_1124155_0_0_4"/>
<evidence type="ECO:0000256" key="1">
    <source>
        <dbReference type="SAM" id="MobiDB-lite"/>
    </source>
</evidence>
<proteinExistence type="predicted"/>